<evidence type="ECO:0000256" key="1">
    <source>
        <dbReference type="ARBA" id="ARBA00022737"/>
    </source>
</evidence>
<organism evidence="4 5">
    <name type="scientific">Reticulomyxa filosa</name>
    <dbReference type="NCBI Taxonomy" id="46433"/>
    <lineage>
        <taxon>Eukaryota</taxon>
        <taxon>Sar</taxon>
        <taxon>Rhizaria</taxon>
        <taxon>Retaria</taxon>
        <taxon>Foraminifera</taxon>
        <taxon>Monothalamids</taxon>
        <taxon>Reticulomyxidae</taxon>
        <taxon>Reticulomyxa</taxon>
    </lineage>
</organism>
<proteinExistence type="predicted"/>
<dbReference type="SUPFAM" id="SSF48452">
    <property type="entry name" value="TPR-like"/>
    <property type="match status" value="3"/>
</dbReference>
<sequence length="542" mass="63849">MPYKAFVYLEKEVHKVTISFLRLKKLKEKMIKIINTTNNKTRNTASHFKIVDNNGQDITSNKQLRIAFKEKPVFFFYSFYSKFCFYFHSIQYQLINKIDNDDDEKKCLKEEKKDEVYNIVKYKSLDIELDKDHSWNKANKKAHEMVNEMINNKQQGIIVIATNIEQLAKPNYQLSQKNIPFSMMINSSQYMKKKLIIGSYSVSSFHSKKVIFDNIIIDGCVYAIDCIIDGFGNCHITQQLIYTNKSVIRCQFYSHVFTCPWPIDIENVMELGESLLEISKCNEAIQLFRFVLCFRLQTLHDSHIDIANSYSWLGGAYADKGRYDKAIEYYEKDFKIRCAYREKGEYDKAIEYNEKSLKIRLNKLGSDDPDVATSYNNLGLVYYNKGKYDKAIEYNEKSLKIILNKLGSDHLDVANLYNNLGHIYKEKREYDQSFEYYEKSLTIYLNKWEYVIWDLFMIRKENTYKSIECFKNALKASEGIFGNLDVRVEKCCQNLGFAFKKAGEKKMAKKYFEESWRICSAIFGEWSGRTLERKIKIKNLGE</sequence>
<feature type="repeat" description="TPR" evidence="3">
    <location>
        <begin position="414"/>
        <end position="447"/>
    </location>
</feature>
<dbReference type="Pfam" id="PF13424">
    <property type="entry name" value="TPR_12"/>
    <property type="match status" value="1"/>
</dbReference>
<keyword evidence="1" id="KW-0677">Repeat</keyword>
<comment type="caution">
    <text evidence="4">The sequence shown here is derived from an EMBL/GenBank/DDBJ whole genome shotgun (WGS) entry which is preliminary data.</text>
</comment>
<gene>
    <name evidence="4" type="ORF">RFI_31270</name>
</gene>
<keyword evidence="2 3" id="KW-0802">TPR repeat</keyword>
<dbReference type="InterPro" id="IPR011990">
    <property type="entry name" value="TPR-like_helical_dom_sf"/>
</dbReference>
<evidence type="ECO:0000313" key="5">
    <source>
        <dbReference type="Proteomes" id="UP000023152"/>
    </source>
</evidence>
<accession>X6LXM6</accession>
<evidence type="ECO:0000256" key="3">
    <source>
        <dbReference type="PROSITE-ProRule" id="PRU00339"/>
    </source>
</evidence>
<feature type="repeat" description="TPR" evidence="3">
    <location>
        <begin position="307"/>
        <end position="340"/>
    </location>
</feature>
<dbReference type="PANTHER" id="PTHR45641">
    <property type="entry name" value="TETRATRICOPEPTIDE REPEAT PROTEIN (AFU_ORTHOLOGUE AFUA_6G03870)"/>
    <property type="match status" value="1"/>
</dbReference>
<keyword evidence="5" id="KW-1185">Reference proteome</keyword>
<dbReference type="PROSITE" id="PS50293">
    <property type="entry name" value="TPR_REGION"/>
    <property type="match status" value="2"/>
</dbReference>
<dbReference type="SMART" id="SM00028">
    <property type="entry name" value="TPR"/>
    <property type="match status" value="4"/>
</dbReference>
<evidence type="ECO:0000313" key="4">
    <source>
        <dbReference type="EMBL" id="ETO06126.1"/>
    </source>
</evidence>
<evidence type="ECO:0000256" key="2">
    <source>
        <dbReference type="ARBA" id="ARBA00022803"/>
    </source>
</evidence>
<feature type="repeat" description="TPR" evidence="3">
    <location>
        <begin position="372"/>
        <end position="405"/>
    </location>
</feature>
<reference evidence="4 5" key="1">
    <citation type="journal article" date="2013" name="Curr. Biol.">
        <title>The Genome of the Foraminiferan Reticulomyxa filosa.</title>
        <authorList>
            <person name="Glockner G."/>
            <person name="Hulsmann N."/>
            <person name="Schleicher M."/>
            <person name="Noegel A.A."/>
            <person name="Eichinger L."/>
            <person name="Gallinger C."/>
            <person name="Pawlowski J."/>
            <person name="Sierra R."/>
            <person name="Euteneuer U."/>
            <person name="Pillet L."/>
            <person name="Moustafa A."/>
            <person name="Platzer M."/>
            <person name="Groth M."/>
            <person name="Szafranski K."/>
            <person name="Schliwa M."/>
        </authorList>
    </citation>
    <scope>NUCLEOTIDE SEQUENCE [LARGE SCALE GENOMIC DNA]</scope>
</reference>
<dbReference type="PROSITE" id="PS50005">
    <property type="entry name" value="TPR"/>
    <property type="match status" value="3"/>
</dbReference>
<dbReference type="Gene3D" id="1.25.40.10">
    <property type="entry name" value="Tetratricopeptide repeat domain"/>
    <property type="match status" value="3"/>
</dbReference>
<dbReference type="Pfam" id="PF13181">
    <property type="entry name" value="TPR_8"/>
    <property type="match status" value="3"/>
</dbReference>
<dbReference type="Proteomes" id="UP000023152">
    <property type="component" value="Unassembled WGS sequence"/>
</dbReference>
<dbReference type="PANTHER" id="PTHR45641:SF1">
    <property type="entry name" value="AAA+ ATPASE DOMAIN-CONTAINING PROTEIN"/>
    <property type="match status" value="1"/>
</dbReference>
<dbReference type="InterPro" id="IPR019734">
    <property type="entry name" value="TPR_rpt"/>
</dbReference>
<dbReference type="AlphaFoldDB" id="X6LXM6"/>
<dbReference type="EMBL" id="ASPP01027477">
    <property type="protein sequence ID" value="ETO06126.1"/>
    <property type="molecule type" value="Genomic_DNA"/>
</dbReference>
<protein>
    <submittedName>
        <fullName evidence="4">Uncharacterized protein</fullName>
    </submittedName>
</protein>
<name>X6LXM6_RETFI</name>
<dbReference type="OrthoDB" id="1926212at2759"/>